<dbReference type="PANTHER" id="PTHR34310:SF5">
    <property type="entry name" value="DUF427 DOMAIN PROTEIN (AFU_ORTHOLOGUE AFUA_3G02220)"/>
    <property type="match status" value="1"/>
</dbReference>
<feature type="compositionally biased region" description="Polar residues" evidence="1">
    <location>
        <begin position="379"/>
        <end position="396"/>
    </location>
</feature>
<accession>A0ABR2ZXY7</accession>
<protein>
    <recommendedName>
        <fullName evidence="2">DUF427 domain-containing protein</fullName>
    </recommendedName>
</protein>
<feature type="compositionally biased region" description="Low complexity" evidence="1">
    <location>
        <begin position="600"/>
        <end position="620"/>
    </location>
</feature>
<organism evidence="3 4">
    <name type="scientific">Marasmius tenuissimus</name>
    <dbReference type="NCBI Taxonomy" id="585030"/>
    <lineage>
        <taxon>Eukaryota</taxon>
        <taxon>Fungi</taxon>
        <taxon>Dikarya</taxon>
        <taxon>Basidiomycota</taxon>
        <taxon>Agaricomycotina</taxon>
        <taxon>Agaricomycetes</taxon>
        <taxon>Agaricomycetidae</taxon>
        <taxon>Agaricales</taxon>
        <taxon>Marasmiineae</taxon>
        <taxon>Marasmiaceae</taxon>
        <taxon>Marasmius</taxon>
    </lineage>
</organism>
<evidence type="ECO:0000256" key="1">
    <source>
        <dbReference type="SAM" id="MobiDB-lite"/>
    </source>
</evidence>
<sequence>MRAILNDTVVANSDETVVVENNHYFPPSSVKMEYFTDSSSGTSTVCPWKGTASYYDAKVGETTVKDAAWYYPSTFEKAKNIEGYVAFYKLLTPILILPSLYPIQMSMYDSEASEAQRRVIESHDIRNSNSFAWVCIVQQPQPQQNLKRYEDMGFFSSRRAEDDYVPDDKHTVVNVIRSRFYGKSKGKEREVTERPRTLFLPQDVSAAQALSHPTPTPSNSHSIRHAVSIPILSRKSQSSNTPHDPHTPNSRSLSVRLKSSVRKNFSPSGPSTSSSSNAPPSSQVPSTSRISESQESTTGYTTASIKSASPRKQTDSVTATLAQRLSELAAANEQGLLNDDEYRALRQNLFERFTSNATVPTENPVVPATPQRRHPRGQMSASEGRASTSSRPSSNFFVEVPRSPSIRSKASIRSGVASLFRTGGRRTASGSTDLGDTMSVYSSTSVRSSQYRPQPLRKKSSQSSVHTEPPRASDTISIASRRTERIPPFDFQSRPHTPSRSSIRRIGDAPPSSFPKTPVSEKYSPSVRDVFDDASLKTSRDIKLEMEAVEGERARLLDAFNGLEVTTLAKRQRRPSTAGSRPSTIVAVDNLDHLRSGMKSSPSSYTPSPSSYTPDSPSSSHLRVLGGESDVLSIRSGTSVGMNSLGRSATSKKAPSKASSSLLSSSSSRGSLQRKSSNGSASSGRAAAAKAKYSVPPVPAIPPHLGNYVHGSNSSINLTRSTGHLPMTSLPEDGIGEDPVPMDEDDLEFEAEMDDIRRRREEVYHRYEARLEYLRAKLKGAQLHEKLMKK</sequence>
<feature type="region of interest" description="Disordered" evidence="1">
    <location>
        <begin position="595"/>
        <end position="623"/>
    </location>
</feature>
<dbReference type="Proteomes" id="UP001437256">
    <property type="component" value="Unassembled WGS sequence"/>
</dbReference>
<comment type="caution">
    <text evidence="3">The sequence shown here is derived from an EMBL/GenBank/DDBJ whole genome shotgun (WGS) entry which is preliminary data.</text>
</comment>
<feature type="region of interest" description="Disordered" evidence="1">
    <location>
        <begin position="234"/>
        <end position="318"/>
    </location>
</feature>
<feature type="compositionally biased region" description="Low complexity" evidence="1">
    <location>
        <begin position="439"/>
        <end position="452"/>
    </location>
</feature>
<reference evidence="3 4" key="1">
    <citation type="submission" date="2024-05" db="EMBL/GenBank/DDBJ databases">
        <title>A draft genome resource for the thread blight pathogen Marasmius tenuissimus strain MS-2.</title>
        <authorList>
            <person name="Yulfo-Soto G.E."/>
            <person name="Baruah I.K."/>
            <person name="Amoako-Attah I."/>
            <person name="Bukari Y."/>
            <person name="Meinhardt L.W."/>
            <person name="Bailey B.A."/>
            <person name="Cohen S.P."/>
        </authorList>
    </citation>
    <scope>NUCLEOTIDE SEQUENCE [LARGE SCALE GENOMIC DNA]</scope>
    <source>
        <strain evidence="3 4">MS-2</strain>
    </source>
</reference>
<keyword evidence="4" id="KW-1185">Reference proteome</keyword>
<dbReference type="InterPro" id="IPR038694">
    <property type="entry name" value="DUF427_sf"/>
</dbReference>
<feature type="compositionally biased region" description="Polar residues" evidence="1">
    <location>
        <begin position="287"/>
        <end position="318"/>
    </location>
</feature>
<dbReference type="Pfam" id="PF04248">
    <property type="entry name" value="NTP_transf_9"/>
    <property type="match status" value="1"/>
</dbReference>
<feature type="compositionally biased region" description="Low complexity" evidence="1">
    <location>
        <begin position="250"/>
        <end position="286"/>
    </location>
</feature>
<dbReference type="InterPro" id="IPR007361">
    <property type="entry name" value="DUF427"/>
</dbReference>
<dbReference type="Gene3D" id="2.170.150.40">
    <property type="entry name" value="Domain of unknown function (DUF427)"/>
    <property type="match status" value="1"/>
</dbReference>
<feature type="region of interest" description="Disordered" evidence="1">
    <location>
        <begin position="638"/>
        <end position="685"/>
    </location>
</feature>
<evidence type="ECO:0000313" key="3">
    <source>
        <dbReference type="EMBL" id="KAL0066190.1"/>
    </source>
</evidence>
<feature type="domain" description="DUF427" evidence="2">
    <location>
        <begin position="1"/>
        <end position="89"/>
    </location>
</feature>
<dbReference type="EMBL" id="JBBXMP010000038">
    <property type="protein sequence ID" value="KAL0066190.1"/>
    <property type="molecule type" value="Genomic_DNA"/>
</dbReference>
<name>A0ABR2ZXY7_9AGAR</name>
<dbReference type="PANTHER" id="PTHR34310">
    <property type="entry name" value="DUF427 DOMAIN PROTEIN (AFU_ORTHOLOGUE AFUA_3G02220)"/>
    <property type="match status" value="1"/>
</dbReference>
<proteinExistence type="predicted"/>
<feature type="compositionally biased region" description="Low complexity" evidence="1">
    <location>
        <begin position="647"/>
        <end position="685"/>
    </location>
</feature>
<feature type="region of interest" description="Disordered" evidence="1">
    <location>
        <begin position="423"/>
        <end position="523"/>
    </location>
</feature>
<evidence type="ECO:0000259" key="2">
    <source>
        <dbReference type="Pfam" id="PF04248"/>
    </source>
</evidence>
<gene>
    <name evidence="3" type="ORF">AAF712_006815</name>
</gene>
<evidence type="ECO:0000313" key="4">
    <source>
        <dbReference type="Proteomes" id="UP001437256"/>
    </source>
</evidence>
<feature type="region of interest" description="Disordered" evidence="1">
    <location>
        <begin position="355"/>
        <end position="400"/>
    </location>
</feature>